<dbReference type="Proteomes" id="UP000282378">
    <property type="component" value="Unassembled WGS sequence"/>
</dbReference>
<comment type="caution">
    <text evidence="2">The sequence shown here is derived from an EMBL/GenBank/DDBJ whole genome shotgun (WGS) entry which is preliminary data.</text>
</comment>
<evidence type="ECO:0000259" key="1">
    <source>
        <dbReference type="Pfam" id="PF13296"/>
    </source>
</evidence>
<feature type="non-terminal residue" evidence="2">
    <location>
        <position position="38"/>
    </location>
</feature>
<feature type="domain" description="Putative type VI secretion system Rhs element associated Vgr" evidence="1">
    <location>
        <begin position="1"/>
        <end position="37"/>
    </location>
</feature>
<gene>
    <name evidence="2" type="ORF">APX70_08514</name>
</gene>
<protein>
    <submittedName>
        <fullName evidence="2">Rhs element Vgr protein</fullName>
    </submittedName>
</protein>
<accession>A0A3M2ZPQ0</accession>
<dbReference type="EMBL" id="RBNL01001384">
    <property type="protein sequence ID" value="RML90236.1"/>
    <property type="molecule type" value="Genomic_DNA"/>
</dbReference>
<evidence type="ECO:0000313" key="3">
    <source>
        <dbReference type="Proteomes" id="UP000282378"/>
    </source>
</evidence>
<proteinExistence type="predicted"/>
<dbReference type="InterPro" id="IPR028244">
    <property type="entry name" value="T6SS_Rhs_Vgr_dom"/>
</dbReference>
<sequence>MLLTTYARTDAKGSQLDREELLKLLAECGELFKSLGET</sequence>
<dbReference type="AlphaFoldDB" id="A0A3M2ZPQ0"/>
<organism evidence="2 3">
    <name type="scientific">Pseudomonas syringae pv. maculicola</name>
    <dbReference type="NCBI Taxonomy" id="59511"/>
    <lineage>
        <taxon>Bacteria</taxon>
        <taxon>Pseudomonadati</taxon>
        <taxon>Pseudomonadota</taxon>
        <taxon>Gammaproteobacteria</taxon>
        <taxon>Pseudomonadales</taxon>
        <taxon>Pseudomonadaceae</taxon>
        <taxon>Pseudomonas</taxon>
    </lineage>
</organism>
<name>A0A3M2ZPQ0_PSEYM</name>
<dbReference type="Pfam" id="PF13296">
    <property type="entry name" value="T6SS_Vgr"/>
    <property type="match status" value="1"/>
</dbReference>
<evidence type="ECO:0000313" key="2">
    <source>
        <dbReference type="EMBL" id="RML90236.1"/>
    </source>
</evidence>
<reference evidence="2 3" key="1">
    <citation type="submission" date="2018-08" db="EMBL/GenBank/DDBJ databases">
        <title>Recombination of ecologically and evolutionarily significant loci maintains genetic cohesion in the Pseudomonas syringae species complex.</title>
        <authorList>
            <person name="Dillon M."/>
            <person name="Thakur S."/>
            <person name="Almeida R.N.D."/>
            <person name="Weir B.S."/>
            <person name="Guttman D.S."/>
        </authorList>
    </citation>
    <scope>NUCLEOTIDE SEQUENCE [LARGE SCALE GENOMIC DNA]</scope>
    <source>
        <strain evidence="2 3">88_10</strain>
    </source>
</reference>